<dbReference type="InterPro" id="IPR001387">
    <property type="entry name" value="Cro/C1-type_HTH"/>
</dbReference>
<reference evidence="2 3" key="1">
    <citation type="submission" date="2017-09" db="EMBL/GenBank/DDBJ databases">
        <title>Depth-based differentiation of microbial function through sediment-hosted aquifers and enrichment of novel symbionts in the deep terrestrial subsurface.</title>
        <authorList>
            <person name="Probst A.J."/>
            <person name="Ladd B."/>
            <person name="Jarett J.K."/>
            <person name="Geller-Mcgrath D.E."/>
            <person name="Sieber C.M."/>
            <person name="Emerson J.B."/>
            <person name="Anantharaman K."/>
            <person name="Thomas B.C."/>
            <person name="Malmstrom R."/>
            <person name="Stieglmeier M."/>
            <person name="Klingl A."/>
            <person name="Woyke T."/>
            <person name="Ryan C.M."/>
            <person name="Banfield J.F."/>
        </authorList>
    </citation>
    <scope>NUCLEOTIDE SEQUENCE [LARGE SCALE GENOMIC DNA]</scope>
    <source>
        <strain evidence="2">CG11_big_fil_rev_8_21_14_0_20_43_7</strain>
    </source>
</reference>
<comment type="caution">
    <text evidence="2">The sequence shown here is derived from an EMBL/GenBank/DDBJ whole genome shotgun (WGS) entry which is preliminary data.</text>
</comment>
<dbReference type="CDD" id="cd00093">
    <property type="entry name" value="HTH_XRE"/>
    <property type="match status" value="1"/>
</dbReference>
<evidence type="ECO:0000313" key="2">
    <source>
        <dbReference type="EMBL" id="PIR03442.1"/>
    </source>
</evidence>
<dbReference type="SUPFAM" id="SSF47413">
    <property type="entry name" value="lambda repressor-like DNA-binding domains"/>
    <property type="match status" value="1"/>
</dbReference>
<accession>A0A2H0N3G9</accession>
<evidence type="ECO:0000259" key="1">
    <source>
        <dbReference type="PROSITE" id="PS50943"/>
    </source>
</evidence>
<dbReference type="Proteomes" id="UP000229782">
    <property type="component" value="Unassembled WGS sequence"/>
</dbReference>
<evidence type="ECO:0000313" key="3">
    <source>
        <dbReference type="Proteomes" id="UP000229782"/>
    </source>
</evidence>
<dbReference type="AlphaFoldDB" id="A0A2H0N3G9"/>
<proteinExistence type="predicted"/>
<dbReference type="PROSITE" id="PS50943">
    <property type="entry name" value="HTH_CROC1"/>
    <property type="match status" value="1"/>
</dbReference>
<dbReference type="GO" id="GO:0003677">
    <property type="term" value="F:DNA binding"/>
    <property type="evidence" value="ECO:0007669"/>
    <property type="project" value="InterPro"/>
</dbReference>
<name>A0A2H0N3G9_9BACT</name>
<gene>
    <name evidence="2" type="ORF">COV60_00325</name>
</gene>
<dbReference type="EMBL" id="PCWM01000007">
    <property type="protein sequence ID" value="PIR03442.1"/>
    <property type="molecule type" value="Genomic_DNA"/>
</dbReference>
<feature type="domain" description="HTH cro/C1-type" evidence="1">
    <location>
        <begin position="34"/>
        <end position="88"/>
    </location>
</feature>
<dbReference type="Gene3D" id="1.10.260.40">
    <property type="entry name" value="lambda repressor-like DNA-binding domains"/>
    <property type="match status" value="1"/>
</dbReference>
<organism evidence="2 3">
    <name type="scientific">Candidatus Magasanikbacteria bacterium CG11_big_fil_rev_8_21_14_0_20_43_7</name>
    <dbReference type="NCBI Taxonomy" id="1974654"/>
    <lineage>
        <taxon>Bacteria</taxon>
        <taxon>Candidatus Magasanikiibacteriota</taxon>
    </lineage>
</organism>
<dbReference type="Pfam" id="PF01381">
    <property type="entry name" value="HTH_3"/>
    <property type="match status" value="1"/>
</dbReference>
<dbReference type="SMART" id="SM00530">
    <property type="entry name" value="HTH_XRE"/>
    <property type="match status" value="1"/>
</dbReference>
<dbReference type="InterPro" id="IPR010982">
    <property type="entry name" value="Lambda_DNA-bd_dom_sf"/>
</dbReference>
<sequence length="90" mass="10021">MKTFQEFKKEALKDPAVKKAYDDLAPEFELASMLIEKRLERGLSQAELAEKIGTKQPAIARLESGNYNTTLAFLKKAANALGAELHISLR</sequence>
<protein>
    <submittedName>
        <fullName evidence="2">Transcriptional regulator</fullName>
    </submittedName>
</protein>